<evidence type="ECO:0000313" key="5">
    <source>
        <dbReference type="Proteomes" id="UP000319142"/>
    </source>
</evidence>
<evidence type="ECO:0000256" key="1">
    <source>
        <dbReference type="ARBA" id="ARBA00022729"/>
    </source>
</evidence>
<reference evidence="4 5" key="1">
    <citation type="submission" date="2019-07" db="EMBL/GenBank/DDBJ databases">
        <title>The pathways for chlorine oxyanion respiration interact through the shared metabolite chlorate.</title>
        <authorList>
            <person name="Barnum T.P."/>
            <person name="Cheng Y."/>
            <person name="Hill K.A."/>
            <person name="Lucas L.N."/>
            <person name="Carlson H.K."/>
            <person name="Coates J.D."/>
        </authorList>
    </citation>
    <scope>NUCLEOTIDE SEQUENCE [LARGE SCALE GENOMIC DNA]</scope>
    <source>
        <strain evidence="4">UCB</strain>
    </source>
</reference>
<proteinExistence type="predicted"/>
<dbReference type="InterPro" id="IPR014755">
    <property type="entry name" value="Cu-Rt/internalin_Ig-like"/>
</dbReference>
<name>A0A558B4Y3_9GAMM</name>
<organism evidence="4 5">
    <name type="scientific">Marinobacter vinifirmus</name>
    <dbReference type="NCBI Taxonomy" id="355591"/>
    <lineage>
        <taxon>Bacteria</taxon>
        <taxon>Pseudomonadati</taxon>
        <taxon>Pseudomonadota</taxon>
        <taxon>Gammaproteobacteria</taxon>
        <taxon>Pseudomonadales</taxon>
        <taxon>Marinobacteraceae</taxon>
        <taxon>Marinobacter</taxon>
    </lineage>
</organism>
<feature type="domain" description="SbsA Ig-like" evidence="3">
    <location>
        <begin position="488"/>
        <end position="593"/>
    </location>
</feature>
<dbReference type="Proteomes" id="UP000319142">
    <property type="component" value="Unassembled WGS sequence"/>
</dbReference>
<evidence type="ECO:0000256" key="2">
    <source>
        <dbReference type="SAM" id="SignalP"/>
    </source>
</evidence>
<comment type="caution">
    <text evidence="4">The sequence shown here is derived from an EMBL/GenBank/DDBJ whole genome shotgun (WGS) entry which is preliminary data.</text>
</comment>
<feature type="chain" id="PRO_5022026795" description="SbsA Ig-like domain-containing protein" evidence="2">
    <location>
        <begin position="17"/>
        <end position="1144"/>
    </location>
</feature>
<protein>
    <recommendedName>
        <fullName evidence="3">SbsA Ig-like domain-containing protein</fullName>
    </recommendedName>
</protein>
<dbReference type="InterPro" id="IPR032812">
    <property type="entry name" value="SbsA_Ig"/>
</dbReference>
<accession>A0A558B4Y3</accession>
<dbReference type="EMBL" id="VMRX01000040">
    <property type="protein sequence ID" value="TVT31577.1"/>
    <property type="molecule type" value="Genomic_DNA"/>
</dbReference>
<dbReference type="AlphaFoldDB" id="A0A558B4Y3"/>
<dbReference type="PROSITE" id="PS51257">
    <property type="entry name" value="PROKAR_LIPOPROTEIN"/>
    <property type="match status" value="1"/>
</dbReference>
<evidence type="ECO:0000313" key="4">
    <source>
        <dbReference type="EMBL" id="TVT31577.1"/>
    </source>
</evidence>
<feature type="domain" description="SbsA Ig-like" evidence="3">
    <location>
        <begin position="31"/>
        <end position="122"/>
    </location>
</feature>
<dbReference type="Pfam" id="PF13205">
    <property type="entry name" value="Big_5"/>
    <property type="match status" value="2"/>
</dbReference>
<dbReference type="RefSeq" id="WP_273134476.1">
    <property type="nucleotide sequence ID" value="NZ_VMRX01000040.1"/>
</dbReference>
<feature type="signal peptide" evidence="2">
    <location>
        <begin position="1"/>
        <end position="16"/>
    </location>
</feature>
<keyword evidence="1 2" id="KW-0732">Signal</keyword>
<dbReference type="Gene3D" id="2.60.40.1220">
    <property type="match status" value="1"/>
</dbReference>
<gene>
    <name evidence="4" type="ORF">FHK81_14530</name>
</gene>
<evidence type="ECO:0000259" key="3">
    <source>
        <dbReference type="Pfam" id="PF13205"/>
    </source>
</evidence>
<sequence length="1144" mass="122133">MKQFKTLALIPAMLLAACGGDSDTQTMKEKTTPGAMVYSFPMDGQNGVSPKADIVLRFSHAVVDDEATLAEKIKVESDGAAVAFTVKIIDGGKSLKLEAATALASGSDFNVSFSEPLAAEGGRTISTPNAVGEDGIQFNTRAEFSGVASLGTTSDQFGVAWQVPANGSAFQAMNFSTFRLAMTQPVHPEWEQLGGSIELLDQNGEAVPATVLVKGNRITVDPCVADRCGSKEDILAAGETYTLKLSNLASLTNSAEDNRFSAEYNYTPRDTGPTVMLEQQAVDSNGGAITSVLNDEAVNGVVLNSVLQGVTDSSQQTGSLFAELAYSPSFEANEALPLRIPKGSVLESTSLNVKVGGKVQVLDAATGGKQQTGTIKVTMLSDASGYMSPNPYTDDLNAPRHITLFMDVSMNTEEAQPNAALSQDLMGVELRGIALVQDGVLTIDAIGMVEPNLLGQEFTDSTIAFQLKAATDVNSALDAEDDWLRDMDTTPPQLVSWMPGAEDAIPATRQSMQRPGDPVILFFDEPLDPASIENGVTLSADNTPVENLNTKLDGTALVINPEGGLEHGVEYRVDVNGITDLAGNVAAVSPLNFKLDPIDDDNSSVVQRPPLALTTYPGFPCETNFERMNLLEGALGECYSIKEPGHNKGDAPLEVDLLPVSTMPEDRPITVVFSQSMNPESIRLGKDGTFIVEKITVNESGQPNEAEVGSGEIVEGRLEFNNQQIRFFPSTPWQPGEFYRYTMKSVEDDDASTCALETPTSVCGTNGIALKTDILEGLDDGDGANGADNMTIYFQGTEKLETVFTPLRNLPVRDANANFLVDCNTTFTDDGSRVFDNKDPDCLEPFKHNGSKDAGYDPSANSTKLSVIHDRVAASLLKTSATNGLSLPQPDARVGCPAGTDGTSLLVNPGNPHPDCPDGKFIYQTYALNTEVQGPGTYDPTPEQPNSGDEIEGILVDLYPTLLTTTSISVFTQLKIGADLFGKPAGLLLQEESVTNTQTLRMRYAKDTPDCTGDCRNSLIPGVIAEGDQGQPVFITKAELLIDAPDMEIPMGGTHDLYGRPFTLELEGDITFFDDGRMQIEQINTNYVGDDNELLVTADALGLEGLGLATISLPLEIPVGGTYLNFISNPVKDLPAQYEQQTAQ</sequence>